<feature type="region of interest" description="Disordered" evidence="1">
    <location>
        <begin position="1"/>
        <end position="98"/>
    </location>
</feature>
<evidence type="ECO:0000313" key="2">
    <source>
        <dbReference type="EMBL" id="SBS53157.1"/>
    </source>
</evidence>
<name>A0A1A8V0Q6_NOTFU</name>
<feature type="compositionally biased region" description="Polar residues" evidence="1">
    <location>
        <begin position="88"/>
        <end position="98"/>
    </location>
</feature>
<feature type="non-terminal residue" evidence="2">
    <location>
        <position position="148"/>
    </location>
</feature>
<reference evidence="2" key="2">
    <citation type="submission" date="2016-06" db="EMBL/GenBank/DDBJ databases">
        <title>The genome of a short-lived fish provides insights into sex chromosome evolution and the genetic control of aging.</title>
        <authorList>
            <person name="Reichwald K."/>
            <person name="Felder M."/>
            <person name="Petzold A."/>
            <person name="Koch P."/>
            <person name="Groth M."/>
            <person name="Platzer M."/>
        </authorList>
    </citation>
    <scope>NUCLEOTIDE SEQUENCE</scope>
    <source>
        <tissue evidence="2">Brain</tissue>
    </source>
</reference>
<evidence type="ECO:0000256" key="1">
    <source>
        <dbReference type="SAM" id="MobiDB-lite"/>
    </source>
</evidence>
<feature type="compositionally biased region" description="Low complexity" evidence="1">
    <location>
        <begin position="1"/>
        <end position="10"/>
    </location>
</feature>
<gene>
    <name evidence="2" type="primary">Nfu_g_1_015668</name>
</gene>
<organism evidence="2">
    <name type="scientific">Nothobranchius furzeri</name>
    <name type="common">Turquoise killifish</name>
    <dbReference type="NCBI Taxonomy" id="105023"/>
    <lineage>
        <taxon>Eukaryota</taxon>
        <taxon>Metazoa</taxon>
        <taxon>Chordata</taxon>
        <taxon>Craniata</taxon>
        <taxon>Vertebrata</taxon>
        <taxon>Euteleostomi</taxon>
        <taxon>Actinopterygii</taxon>
        <taxon>Neopterygii</taxon>
        <taxon>Teleostei</taxon>
        <taxon>Neoteleostei</taxon>
        <taxon>Acanthomorphata</taxon>
        <taxon>Ovalentaria</taxon>
        <taxon>Atherinomorphae</taxon>
        <taxon>Cyprinodontiformes</taxon>
        <taxon>Nothobranchiidae</taxon>
        <taxon>Nothobranchius</taxon>
    </lineage>
</organism>
<dbReference type="AlphaFoldDB" id="A0A1A8V0Q6"/>
<protein>
    <submittedName>
        <fullName evidence="2">Uncharacterized protein</fullName>
    </submittedName>
</protein>
<reference evidence="2" key="1">
    <citation type="submission" date="2016-05" db="EMBL/GenBank/DDBJ databases">
        <authorList>
            <person name="Lavstsen T."/>
            <person name="Jespersen J.S."/>
        </authorList>
    </citation>
    <scope>NUCLEOTIDE SEQUENCE</scope>
    <source>
        <tissue evidence="2">Brain</tissue>
    </source>
</reference>
<sequence>EIHTTVAPAGRRSRVRRGRSAEARGRAGSGEEPPVHRLQVTPHRAASSRHTHSRLHESRGACQLSSHTDQTATTLTTPTAPLPEPQRTGDSPQRGWNSRAQHLQGLAMVVVVILAREPRRTKIQEVGTVISQDSSPNINHKTQEQRKN</sequence>
<proteinExistence type="predicted"/>
<accession>A0A1A8V0Q6</accession>
<dbReference type="EMBL" id="HAEJ01012700">
    <property type="protein sequence ID" value="SBS53157.1"/>
    <property type="molecule type" value="Transcribed_RNA"/>
</dbReference>
<feature type="non-terminal residue" evidence="2">
    <location>
        <position position="1"/>
    </location>
</feature>